<evidence type="ECO:0000313" key="8">
    <source>
        <dbReference type="Proteomes" id="UP000308768"/>
    </source>
</evidence>
<dbReference type="InterPro" id="IPR002401">
    <property type="entry name" value="Cyt_P450_E_grp-I"/>
</dbReference>
<evidence type="ECO:0000256" key="6">
    <source>
        <dbReference type="RuleBase" id="RU000461"/>
    </source>
</evidence>
<keyword evidence="4 5" id="KW-0408">Iron</keyword>
<feature type="binding site" description="axial binding residue" evidence="5">
    <location>
        <position position="304"/>
    </location>
    <ligand>
        <name>heme</name>
        <dbReference type="ChEBI" id="CHEBI:30413"/>
    </ligand>
    <ligandPart>
        <name>Fe</name>
        <dbReference type="ChEBI" id="CHEBI:18248"/>
    </ligandPart>
</feature>
<dbReference type="InterPro" id="IPR001128">
    <property type="entry name" value="Cyt_P450"/>
</dbReference>
<dbReference type="Gene3D" id="1.10.630.10">
    <property type="entry name" value="Cytochrome P450"/>
    <property type="match status" value="1"/>
</dbReference>
<protein>
    <submittedName>
        <fullName evidence="7">Uncharacterized protein</fullName>
    </submittedName>
</protein>
<sequence>MSSAATSYQPVQVLESTRLLYDFLRTPAEYENHLERYSSGLIFRLGFGKTIKTGNEELVRRIMHVVHTVERVASPGAYLVDTFPTLMCLPAWLAPFKQELGRLHKEELGLFRQLQDDVRQEMKDGKAPQCWERTFLEDQAEYGLSSDEGAYVVGTLFEAGAGTTAAAMMSFLLAMVHHPVWQARLQHEIDTVVGPQSIPGFNHMPSLPTVRAVVKETLRWRPVTAGGVPHQLVKDDVYNGLFLPAGTNIHANQWAIHRDNLYPDPETFNPARWLEPRYPTYREPLTTYPTIQNFSAFGFGRRICPGMNIAERSLNLLVARIAWAFNISKARDERGREIAVPLYDYTSGFNVQPKRFTFDMKARSEDKARMVERAMREAETEDPLAGR</sequence>
<organism evidence="7 8">
    <name type="scientific">Cryomyces minteri</name>
    <dbReference type="NCBI Taxonomy" id="331657"/>
    <lineage>
        <taxon>Eukaryota</taxon>
        <taxon>Fungi</taxon>
        <taxon>Dikarya</taxon>
        <taxon>Ascomycota</taxon>
        <taxon>Pezizomycotina</taxon>
        <taxon>Dothideomycetes</taxon>
        <taxon>Dothideomycetes incertae sedis</taxon>
        <taxon>Cryomyces</taxon>
    </lineage>
</organism>
<evidence type="ECO:0000256" key="1">
    <source>
        <dbReference type="ARBA" id="ARBA00010617"/>
    </source>
</evidence>
<dbReference type="GO" id="GO:0005506">
    <property type="term" value="F:iron ion binding"/>
    <property type="evidence" value="ECO:0007669"/>
    <property type="project" value="InterPro"/>
</dbReference>
<dbReference type="PANTHER" id="PTHR46300">
    <property type="entry name" value="P450, PUTATIVE (EUROFUNG)-RELATED-RELATED"/>
    <property type="match status" value="1"/>
</dbReference>
<dbReference type="InterPro" id="IPR017972">
    <property type="entry name" value="Cyt_P450_CS"/>
</dbReference>
<dbReference type="AlphaFoldDB" id="A0A4U0XUH3"/>
<keyword evidence="2 5" id="KW-0479">Metal-binding</keyword>
<reference evidence="7 8" key="1">
    <citation type="submission" date="2017-03" db="EMBL/GenBank/DDBJ databases">
        <title>Genomes of endolithic fungi from Antarctica.</title>
        <authorList>
            <person name="Coleine C."/>
            <person name="Masonjones S."/>
            <person name="Stajich J.E."/>
        </authorList>
    </citation>
    <scope>NUCLEOTIDE SEQUENCE [LARGE SCALE GENOMIC DNA]</scope>
    <source>
        <strain evidence="7 8">CCFEE 5187</strain>
    </source>
</reference>
<evidence type="ECO:0000256" key="4">
    <source>
        <dbReference type="ARBA" id="ARBA00023004"/>
    </source>
</evidence>
<keyword evidence="5 6" id="KW-0349">Heme</keyword>
<dbReference type="InterPro" id="IPR050364">
    <property type="entry name" value="Cytochrome_P450_fung"/>
</dbReference>
<name>A0A4U0XUH3_9PEZI</name>
<dbReference type="EMBL" id="NAJN01000062">
    <property type="protein sequence ID" value="TKA80337.1"/>
    <property type="molecule type" value="Genomic_DNA"/>
</dbReference>
<dbReference type="PROSITE" id="PS00086">
    <property type="entry name" value="CYTOCHROME_P450"/>
    <property type="match status" value="1"/>
</dbReference>
<keyword evidence="8" id="KW-1185">Reference proteome</keyword>
<comment type="caution">
    <text evidence="7">The sequence shown here is derived from an EMBL/GenBank/DDBJ whole genome shotgun (WGS) entry which is preliminary data.</text>
</comment>
<dbReference type="GO" id="GO:0020037">
    <property type="term" value="F:heme binding"/>
    <property type="evidence" value="ECO:0007669"/>
    <property type="project" value="InterPro"/>
</dbReference>
<dbReference type="OrthoDB" id="1470350at2759"/>
<keyword evidence="3 6" id="KW-0560">Oxidoreductase</keyword>
<dbReference type="CDD" id="cd11065">
    <property type="entry name" value="CYP64-like"/>
    <property type="match status" value="1"/>
</dbReference>
<dbReference type="Pfam" id="PF00067">
    <property type="entry name" value="p450"/>
    <property type="match status" value="1"/>
</dbReference>
<accession>A0A4U0XUH3</accession>
<proteinExistence type="inferred from homology"/>
<evidence type="ECO:0000256" key="2">
    <source>
        <dbReference type="ARBA" id="ARBA00022723"/>
    </source>
</evidence>
<keyword evidence="6" id="KW-0503">Monooxygenase</keyword>
<dbReference type="InterPro" id="IPR036396">
    <property type="entry name" value="Cyt_P450_sf"/>
</dbReference>
<dbReference type="STRING" id="331657.A0A4U0XUH3"/>
<dbReference type="PRINTS" id="PR00463">
    <property type="entry name" value="EP450I"/>
</dbReference>
<dbReference type="SUPFAM" id="SSF48264">
    <property type="entry name" value="Cytochrome P450"/>
    <property type="match status" value="1"/>
</dbReference>
<comment type="cofactor">
    <cofactor evidence="5">
        <name>heme</name>
        <dbReference type="ChEBI" id="CHEBI:30413"/>
    </cofactor>
</comment>
<evidence type="ECO:0000313" key="7">
    <source>
        <dbReference type="EMBL" id="TKA80337.1"/>
    </source>
</evidence>
<dbReference type="GO" id="GO:0004497">
    <property type="term" value="F:monooxygenase activity"/>
    <property type="evidence" value="ECO:0007669"/>
    <property type="project" value="UniProtKB-KW"/>
</dbReference>
<gene>
    <name evidence="7" type="ORF">B0A49_03650</name>
</gene>
<evidence type="ECO:0000256" key="3">
    <source>
        <dbReference type="ARBA" id="ARBA00023002"/>
    </source>
</evidence>
<dbReference type="GO" id="GO:0016705">
    <property type="term" value="F:oxidoreductase activity, acting on paired donors, with incorporation or reduction of molecular oxygen"/>
    <property type="evidence" value="ECO:0007669"/>
    <property type="project" value="InterPro"/>
</dbReference>
<comment type="similarity">
    <text evidence="1 6">Belongs to the cytochrome P450 family.</text>
</comment>
<dbReference type="PRINTS" id="PR00385">
    <property type="entry name" value="P450"/>
</dbReference>
<dbReference type="Proteomes" id="UP000308768">
    <property type="component" value="Unassembled WGS sequence"/>
</dbReference>
<evidence type="ECO:0000256" key="5">
    <source>
        <dbReference type="PIRSR" id="PIRSR602401-1"/>
    </source>
</evidence>
<dbReference type="PANTHER" id="PTHR46300:SF8">
    <property type="entry name" value="CYTOCHROME P450 2E1"/>
    <property type="match status" value="1"/>
</dbReference>